<keyword evidence="4" id="KW-0539">Nucleus</keyword>
<dbReference type="PANTHER" id="PTHR31661">
    <property type="entry name" value="SIMILAR TO CDNA SEQUENCE BC052040"/>
    <property type="match status" value="1"/>
</dbReference>
<protein>
    <recommendedName>
        <fullName evidence="5">CDAN1-interacting nuclease 1</fullName>
    </recommendedName>
</protein>
<dbReference type="PANTHER" id="PTHR31661:SF1">
    <property type="entry name" value="CDAN1-INTERACTING NUCLEASE 1"/>
    <property type="match status" value="1"/>
</dbReference>
<name>A0A835CS17_APHGI</name>
<dbReference type="Proteomes" id="UP000639338">
    <property type="component" value="Unassembled WGS sequence"/>
</dbReference>
<dbReference type="Pfam" id="PF14811">
    <property type="entry name" value="TPD"/>
    <property type="match status" value="1"/>
</dbReference>
<keyword evidence="7" id="KW-1185">Reference proteome</keyword>
<evidence type="ECO:0000313" key="6">
    <source>
        <dbReference type="EMBL" id="KAF7990800.1"/>
    </source>
</evidence>
<evidence type="ECO:0000256" key="3">
    <source>
        <dbReference type="ARBA" id="ARBA00022490"/>
    </source>
</evidence>
<proteinExistence type="predicted"/>
<dbReference type="EMBL" id="JACMRX010000004">
    <property type="protein sequence ID" value="KAF7990800.1"/>
    <property type="molecule type" value="Genomic_DNA"/>
</dbReference>
<dbReference type="GO" id="GO:0005634">
    <property type="term" value="C:nucleus"/>
    <property type="evidence" value="ECO:0007669"/>
    <property type="project" value="UniProtKB-SubCell"/>
</dbReference>
<dbReference type="OrthoDB" id="1272at2759"/>
<organism evidence="6 7">
    <name type="scientific">Aphidius gifuensis</name>
    <name type="common">Parasitoid wasp</name>
    <dbReference type="NCBI Taxonomy" id="684658"/>
    <lineage>
        <taxon>Eukaryota</taxon>
        <taxon>Metazoa</taxon>
        <taxon>Ecdysozoa</taxon>
        <taxon>Arthropoda</taxon>
        <taxon>Hexapoda</taxon>
        <taxon>Insecta</taxon>
        <taxon>Pterygota</taxon>
        <taxon>Neoptera</taxon>
        <taxon>Endopterygota</taxon>
        <taxon>Hymenoptera</taxon>
        <taxon>Apocrita</taxon>
        <taxon>Ichneumonoidea</taxon>
        <taxon>Braconidae</taxon>
        <taxon>Aphidiinae</taxon>
        <taxon>Aphidius</taxon>
    </lineage>
</organism>
<evidence type="ECO:0000256" key="2">
    <source>
        <dbReference type="ARBA" id="ARBA00004496"/>
    </source>
</evidence>
<evidence type="ECO:0000256" key="5">
    <source>
        <dbReference type="ARBA" id="ARBA00023480"/>
    </source>
</evidence>
<reference evidence="6 7" key="1">
    <citation type="submission" date="2020-08" db="EMBL/GenBank/DDBJ databases">
        <title>Aphidius gifuensis genome sequencing and assembly.</title>
        <authorList>
            <person name="Du Z."/>
        </authorList>
    </citation>
    <scope>NUCLEOTIDE SEQUENCE [LARGE SCALE GENOMIC DNA]</scope>
    <source>
        <strain evidence="6">YNYX2018</strain>
        <tissue evidence="6">Adults</tissue>
    </source>
</reference>
<comment type="subcellular location">
    <subcellularLocation>
        <location evidence="2">Cytoplasm</location>
    </subcellularLocation>
    <subcellularLocation>
        <location evidence="1">Nucleus</location>
    </subcellularLocation>
</comment>
<evidence type="ECO:0000256" key="1">
    <source>
        <dbReference type="ARBA" id="ARBA00004123"/>
    </source>
</evidence>
<sequence>MKASLFETIVEDIKKFRGLSRDCADFLLKKYPDILPNAIHGILSSEVQIRMKKYRYKLYGSRYDFLGQYKKAKQMNQPPGIIVRIAQQENLSPAMVARIIMEKYALAEDANVTKADISKLLKDTSLIKNCDLAYEIYLAALYDDRNGLISDAFSTSIGYEYEIKLQLLLEQRNIAYQTEDDLKSRGYDKTPDIKLEIPIAVDGFIINWIESKARFGTPDIHNTHVDKQFLSYWNRFGPGLVIYWFGFVDEVVQLSEKKFIVLDHFPETISYMDPTSIKINSKPKINL</sequence>
<comment type="caution">
    <text evidence="6">The sequence shown here is derived from an EMBL/GenBank/DDBJ whole genome shotgun (WGS) entry which is preliminary data.</text>
</comment>
<accession>A0A835CS17</accession>
<dbReference type="GO" id="GO:0005737">
    <property type="term" value="C:cytoplasm"/>
    <property type="evidence" value="ECO:0007669"/>
    <property type="project" value="UniProtKB-SubCell"/>
</dbReference>
<gene>
    <name evidence="6" type="ORF">HCN44_000605</name>
</gene>
<keyword evidence="3" id="KW-0963">Cytoplasm</keyword>
<dbReference type="InterPro" id="IPR029404">
    <property type="entry name" value="CDIN1"/>
</dbReference>
<evidence type="ECO:0000313" key="7">
    <source>
        <dbReference type="Proteomes" id="UP000639338"/>
    </source>
</evidence>
<dbReference type="AlphaFoldDB" id="A0A835CS17"/>
<evidence type="ECO:0000256" key="4">
    <source>
        <dbReference type="ARBA" id="ARBA00023242"/>
    </source>
</evidence>